<evidence type="ECO:0000256" key="4">
    <source>
        <dbReference type="ARBA" id="ARBA00023136"/>
    </source>
</evidence>
<dbReference type="InterPro" id="IPR052337">
    <property type="entry name" value="SAT4-like"/>
</dbReference>
<dbReference type="GO" id="GO:0016020">
    <property type="term" value="C:membrane"/>
    <property type="evidence" value="ECO:0007669"/>
    <property type="project" value="UniProtKB-SubCell"/>
</dbReference>
<evidence type="ECO:0000313" key="9">
    <source>
        <dbReference type="EMBL" id="ERF70050.1"/>
    </source>
</evidence>
<proteinExistence type="inferred from homology"/>
<evidence type="ECO:0000256" key="6">
    <source>
        <dbReference type="SAM" id="MobiDB-lite"/>
    </source>
</evidence>
<feature type="transmembrane region" description="Helical" evidence="7">
    <location>
        <begin position="37"/>
        <end position="56"/>
    </location>
</feature>
<dbReference type="PANTHER" id="PTHR33048:SF158">
    <property type="entry name" value="MEMBRANE PROTEIN PTH11-LIKE, PUTATIVE-RELATED"/>
    <property type="match status" value="1"/>
</dbReference>
<keyword evidence="10" id="KW-1185">Reference proteome</keyword>
<reference evidence="10" key="1">
    <citation type="journal article" date="2014" name="BMC Genomics">
        <title>Genome characteristics reveal the impact of lichenization on lichen-forming fungus Endocarpon pusillum Hedwig (Verrucariales, Ascomycota).</title>
        <authorList>
            <person name="Wang Y.-Y."/>
            <person name="Liu B."/>
            <person name="Zhang X.-Y."/>
            <person name="Zhou Q.-M."/>
            <person name="Zhang T."/>
            <person name="Li H."/>
            <person name="Yu Y.-F."/>
            <person name="Zhang X.-L."/>
            <person name="Hao X.-Y."/>
            <person name="Wang M."/>
            <person name="Wang L."/>
            <person name="Wei J.-C."/>
        </authorList>
    </citation>
    <scope>NUCLEOTIDE SEQUENCE [LARGE SCALE GENOMIC DNA]</scope>
    <source>
        <strain evidence="10">Z07020 / HMAS-L-300199</strain>
    </source>
</reference>
<dbReference type="PANTHER" id="PTHR33048">
    <property type="entry name" value="PTH11-LIKE INTEGRAL MEMBRANE PROTEIN (AFU_ORTHOLOGUE AFUA_5G11245)"/>
    <property type="match status" value="1"/>
</dbReference>
<dbReference type="InterPro" id="IPR049326">
    <property type="entry name" value="Rhodopsin_dom_fungi"/>
</dbReference>
<feature type="transmembrane region" description="Helical" evidence="7">
    <location>
        <begin position="77"/>
        <end position="98"/>
    </location>
</feature>
<feature type="transmembrane region" description="Helical" evidence="7">
    <location>
        <begin position="118"/>
        <end position="139"/>
    </location>
</feature>
<evidence type="ECO:0000256" key="3">
    <source>
        <dbReference type="ARBA" id="ARBA00022989"/>
    </source>
</evidence>
<feature type="region of interest" description="Disordered" evidence="6">
    <location>
        <begin position="322"/>
        <end position="366"/>
    </location>
</feature>
<feature type="transmembrane region" description="Helical" evidence="7">
    <location>
        <begin position="151"/>
        <end position="170"/>
    </location>
</feature>
<dbReference type="HOGENOM" id="CLU_028200_12_8_1"/>
<evidence type="ECO:0000256" key="2">
    <source>
        <dbReference type="ARBA" id="ARBA00022692"/>
    </source>
</evidence>
<sequence length="366" mass="39920">MSAADFQALGVDISKIPALAPPPGVIPNFVNPVSRAYQAQIAVGICFPIMAVFVLLRVYCKLFVTQNWGFDDWTTMLAVAVACAFQGLGLSVIGHPLGPHQWNVPLSAFDDNFQKRSLSGSLAYHCTATLVKSAILLLYFRIFKPSKAARLLIYGGIGTIVAFYLITFITNLSLCVPRASDVGGWTSATSQARCALPNQRLALGSGIFSFISDVYVLSIPIFLVSALQLPLRRKIGVAAIFLTGTIACACSLTSLIYRVRFNGQKDFAWTAVPVYTWSFAEVNIGIATGCMPTVAPLFRSERRKGFRIPGLSYFRSRFSSNRSRQPLVHDPSYRPPYPEHPGMGALKNGDSHTELGSARSVAQDWP</sequence>
<organism evidence="9 10">
    <name type="scientific">Endocarpon pusillum (strain Z07020 / HMAS-L-300199)</name>
    <name type="common">Lichen-forming fungus</name>
    <dbReference type="NCBI Taxonomy" id="1263415"/>
    <lineage>
        <taxon>Eukaryota</taxon>
        <taxon>Fungi</taxon>
        <taxon>Dikarya</taxon>
        <taxon>Ascomycota</taxon>
        <taxon>Pezizomycotina</taxon>
        <taxon>Eurotiomycetes</taxon>
        <taxon>Chaetothyriomycetidae</taxon>
        <taxon>Verrucariales</taxon>
        <taxon>Verrucariaceae</taxon>
        <taxon>Endocarpon</taxon>
    </lineage>
</organism>
<dbReference type="AlphaFoldDB" id="U1HIL6"/>
<dbReference type="OrthoDB" id="444631at2759"/>
<feature type="transmembrane region" description="Helical" evidence="7">
    <location>
        <begin position="235"/>
        <end position="257"/>
    </location>
</feature>
<dbReference type="OMA" id="CTIYYTA"/>
<protein>
    <recommendedName>
        <fullName evidence="8">Rhodopsin domain-containing protein</fullName>
    </recommendedName>
</protein>
<keyword evidence="4 7" id="KW-0472">Membrane</keyword>
<dbReference type="RefSeq" id="XP_007804300.1">
    <property type="nucleotide sequence ID" value="XM_007806109.1"/>
</dbReference>
<gene>
    <name evidence="9" type="ORF">EPUS_08934</name>
</gene>
<dbReference type="Proteomes" id="UP000019373">
    <property type="component" value="Unassembled WGS sequence"/>
</dbReference>
<feature type="transmembrane region" description="Helical" evidence="7">
    <location>
        <begin position="201"/>
        <end position="223"/>
    </location>
</feature>
<evidence type="ECO:0000256" key="1">
    <source>
        <dbReference type="ARBA" id="ARBA00004141"/>
    </source>
</evidence>
<evidence type="ECO:0000256" key="7">
    <source>
        <dbReference type="SAM" id="Phobius"/>
    </source>
</evidence>
<dbReference type="GeneID" id="19243774"/>
<comment type="similarity">
    <text evidence="5">Belongs to the SAT4 family.</text>
</comment>
<keyword evidence="3 7" id="KW-1133">Transmembrane helix</keyword>
<feature type="domain" description="Rhodopsin" evidence="8">
    <location>
        <begin position="56"/>
        <end position="299"/>
    </location>
</feature>
<comment type="subcellular location">
    <subcellularLocation>
        <location evidence="1">Membrane</location>
        <topology evidence="1">Multi-pass membrane protein</topology>
    </subcellularLocation>
</comment>
<evidence type="ECO:0000256" key="5">
    <source>
        <dbReference type="ARBA" id="ARBA00038359"/>
    </source>
</evidence>
<dbReference type="EMBL" id="KE721359">
    <property type="protein sequence ID" value="ERF70050.1"/>
    <property type="molecule type" value="Genomic_DNA"/>
</dbReference>
<accession>U1HIL6</accession>
<feature type="transmembrane region" description="Helical" evidence="7">
    <location>
        <begin position="277"/>
        <end position="298"/>
    </location>
</feature>
<keyword evidence="2 7" id="KW-0812">Transmembrane</keyword>
<evidence type="ECO:0000313" key="10">
    <source>
        <dbReference type="Proteomes" id="UP000019373"/>
    </source>
</evidence>
<dbReference type="Pfam" id="PF20684">
    <property type="entry name" value="Fung_rhodopsin"/>
    <property type="match status" value="1"/>
</dbReference>
<evidence type="ECO:0000259" key="8">
    <source>
        <dbReference type="Pfam" id="PF20684"/>
    </source>
</evidence>
<dbReference type="eggNOG" id="ENOG502SNX1">
    <property type="taxonomic scope" value="Eukaryota"/>
</dbReference>
<name>U1HIL6_ENDPU</name>